<gene>
    <name evidence="4" type="ORF">LMG8520_2412</name>
</gene>
<evidence type="ECO:0000259" key="3">
    <source>
        <dbReference type="Pfam" id="PF13518"/>
    </source>
</evidence>
<dbReference type="InterPro" id="IPR052057">
    <property type="entry name" value="IS150/IS1296_orfA-like"/>
</dbReference>
<feature type="region of interest" description="Disordered" evidence="2">
    <location>
        <begin position="135"/>
        <end position="154"/>
    </location>
</feature>
<dbReference type="Gene3D" id="1.10.10.60">
    <property type="entry name" value="Homeodomain-like"/>
    <property type="match status" value="1"/>
</dbReference>
<comment type="caution">
    <text evidence="4">The sequence shown here is derived from an EMBL/GenBank/DDBJ whole genome shotgun (WGS) entry which is preliminary data.</text>
</comment>
<comment type="similarity">
    <text evidence="1">Belongs to the IS150/IS1296 orfA family.</text>
</comment>
<dbReference type="InterPro" id="IPR055247">
    <property type="entry name" value="InsJ-like_HTH"/>
</dbReference>
<dbReference type="Pfam" id="PF13518">
    <property type="entry name" value="HTH_28"/>
    <property type="match status" value="1"/>
</dbReference>
<dbReference type="EMBL" id="LKLP01000123">
    <property type="protein sequence ID" value="KSU05739.1"/>
    <property type="molecule type" value="Genomic_DNA"/>
</dbReference>
<dbReference type="SUPFAM" id="SSF46689">
    <property type="entry name" value="Homeodomain-like"/>
    <property type="match status" value="1"/>
</dbReference>
<proteinExistence type="inferred from homology"/>
<dbReference type="PANTHER" id="PTHR33795">
    <property type="entry name" value="INSERTION ELEMENT IS150 PROTEIN INSJ"/>
    <property type="match status" value="1"/>
</dbReference>
<sequence>MLYWVNSYKEFGEEGLRRKKHNAAYSTQFKLNAVNLYLTTGKSYREIANELKINNSAQIARWVLDYRENGEFSFSKTRGRPRKEPNLPLNNKKTSELSDSDQELSKIQKENLRLRIENEYLKGLRRLRLERQVKENPDLFNTSNDDSSSPSKYS</sequence>
<evidence type="ECO:0000313" key="5">
    <source>
        <dbReference type="Proteomes" id="UP000054230"/>
    </source>
</evidence>
<evidence type="ECO:0000256" key="1">
    <source>
        <dbReference type="ARBA" id="ARBA00038232"/>
    </source>
</evidence>
<feature type="region of interest" description="Disordered" evidence="2">
    <location>
        <begin position="73"/>
        <end position="104"/>
    </location>
</feature>
<protein>
    <submittedName>
        <fullName evidence="4">Mobile element protein</fullName>
    </submittedName>
</protein>
<dbReference type="Proteomes" id="UP000054230">
    <property type="component" value="Unassembled WGS sequence"/>
</dbReference>
<feature type="domain" description="Insertion element IS150 protein InsJ-like helix-turn-helix" evidence="3">
    <location>
        <begin position="29"/>
        <end position="82"/>
    </location>
</feature>
<dbReference type="AlphaFoldDB" id="A0A0V8CWR0"/>
<reference evidence="5" key="1">
    <citation type="submission" date="2015-10" db="EMBL/GenBank/DDBJ databases">
        <title>Draft Genome Sequences of 11 Lactococcus lactis subspecies cremoris strains.</title>
        <authorList>
            <person name="Wels M."/>
            <person name="Backus L."/>
            <person name="Boekhorst J."/>
            <person name="Dijkstra A."/>
            <person name="Beerthuizen M."/>
            <person name="Kelly W."/>
            <person name="Siezen R."/>
            <person name="Bachmann H."/>
            <person name="Van Hijum S."/>
        </authorList>
    </citation>
    <scope>NUCLEOTIDE SEQUENCE [LARGE SCALE GENOMIC DNA]</scope>
    <source>
        <strain evidence="5">LMG8520</strain>
    </source>
</reference>
<organism evidence="4 5">
    <name type="scientific">Lactococcus lactis subsp. lactis</name>
    <name type="common">Streptococcus lactis</name>
    <dbReference type="NCBI Taxonomy" id="1360"/>
    <lineage>
        <taxon>Bacteria</taxon>
        <taxon>Bacillati</taxon>
        <taxon>Bacillota</taxon>
        <taxon>Bacilli</taxon>
        <taxon>Lactobacillales</taxon>
        <taxon>Streptococcaceae</taxon>
        <taxon>Lactococcus</taxon>
    </lineage>
</organism>
<evidence type="ECO:0000313" key="4">
    <source>
        <dbReference type="EMBL" id="KSU05739.1"/>
    </source>
</evidence>
<dbReference type="InterPro" id="IPR009057">
    <property type="entry name" value="Homeodomain-like_sf"/>
</dbReference>
<dbReference type="PATRIC" id="fig|1360.106.peg.356"/>
<feature type="compositionally biased region" description="Low complexity" evidence="2">
    <location>
        <begin position="143"/>
        <end position="154"/>
    </location>
</feature>
<name>A0A0V8CWR0_LACLL</name>
<dbReference type="PANTHER" id="PTHR33795:SF1">
    <property type="entry name" value="INSERTION ELEMENT IS150 PROTEIN INSJ"/>
    <property type="match status" value="1"/>
</dbReference>
<accession>A0A0V8CWR0</accession>
<evidence type="ECO:0000256" key="2">
    <source>
        <dbReference type="SAM" id="MobiDB-lite"/>
    </source>
</evidence>